<keyword evidence="4" id="KW-0472">Membrane</keyword>
<accession>A0A022RG13</accession>
<evidence type="ECO:0000313" key="6">
    <source>
        <dbReference type="Proteomes" id="UP000030748"/>
    </source>
</evidence>
<dbReference type="GO" id="GO:0016020">
    <property type="term" value="C:membrane"/>
    <property type="evidence" value="ECO:0007669"/>
    <property type="project" value="UniProtKB-SubCell"/>
</dbReference>
<evidence type="ECO:0000256" key="3">
    <source>
        <dbReference type="SAM" id="MobiDB-lite"/>
    </source>
</evidence>
<dbReference type="AlphaFoldDB" id="A0A022RG13"/>
<feature type="compositionally biased region" description="Polar residues" evidence="3">
    <location>
        <begin position="143"/>
        <end position="153"/>
    </location>
</feature>
<proteinExistence type="inferred from homology"/>
<protein>
    <submittedName>
        <fullName evidence="5">Uncharacterized protein</fullName>
    </submittedName>
</protein>
<feature type="region of interest" description="Disordered" evidence="3">
    <location>
        <begin position="111"/>
        <end position="191"/>
    </location>
</feature>
<reference evidence="5 6" key="1">
    <citation type="journal article" date="2013" name="Proc. Natl. Acad. Sci. U.S.A.">
        <title>Fine-scale variation in meiotic recombination in Mimulus inferred from population shotgun sequencing.</title>
        <authorList>
            <person name="Hellsten U."/>
            <person name="Wright K.M."/>
            <person name="Jenkins J."/>
            <person name="Shu S."/>
            <person name="Yuan Y."/>
            <person name="Wessler S.R."/>
            <person name="Schmutz J."/>
            <person name="Willis J.H."/>
            <person name="Rokhsar D.S."/>
        </authorList>
    </citation>
    <scope>NUCLEOTIDE SEQUENCE [LARGE SCALE GENOMIC DNA]</scope>
    <source>
        <strain evidence="6">cv. DUN x IM62</strain>
    </source>
</reference>
<dbReference type="PANTHER" id="PTHR43634:SF2">
    <property type="entry name" value="LOW CONDUCTANCE MECHANOSENSITIVE CHANNEL YNAI"/>
    <property type="match status" value="1"/>
</dbReference>
<comment type="subcellular location">
    <subcellularLocation>
        <location evidence="1">Membrane</location>
        <topology evidence="1">Multi-pass membrane protein</topology>
    </subcellularLocation>
</comment>
<feature type="region of interest" description="Disordered" evidence="3">
    <location>
        <begin position="204"/>
        <end position="247"/>
    </location>
</feature>
<feature type="compositionally biased region" description="Basic and acidic residues" evidence="3">
    <location>
        <begin position="229"/>
        <end position="239"/>
    </location>
</feature>
<name>A0A022RG13_ERYGU</name>
<feature type="transmembrane region" description="Helical" evidence="4">
    <location>
        <begin position="21"/>
        <end position="42"/>
    </location>
</feature>
<feature type="compositionally biased region" description="Polar residues" evidence="3">
    <location>
        <begin position="180"/>
        <end position="191"/>
    </location>
</feature>
<evidence type="ECO:0000256" key="4">
    <source>
        <dbReference type="SAM" id="Phobius"/>
    </source>
</evidence>
<dbReference type="EMBL" id="KI630450">
    <property type="protein sequence ID" value="EYU39302.1"/>
    <property type="molecule type" value="Genomic_DNA"/>
</dbReference>
<organism evidence="5 6">
    <name type="scientific">Erythranthe guttata</name>
    <name type="common">Yellow monkey flower</name>
    <name type="synonym">Mimulus guttatus</name>
    <dbReference type="NCBI Taxonomy" id="4155"/>
    <lineage>
        <taxon>Eukaryota</taxon>
        <taxon>Viridiplantae</taxon>
        <taxon>Streptophyta</taxon>
        <taxon>Embryophyta</taxon>
        <taxon>Tracheophyta</taxon>
        <taxon>Spermatophyta</taxon>
        <taxon>Magnoliopsida</taxon>
        <taxon>eudicotyledons</taxon>
        <taxon>Gunneridae</taxon>
        <taxon>Pentapetalae</taxon>
        <taxon>asterids</taxon>
        <taxon>lamiids</taxon>
        <taxon>Lamiales</taxon>
        <taxon>Phrymaceae</taxon>
        <taxon>Erythranthe</taxon>
    </lineage>
</organism>
<feature type="compositionally biased region" description="Basic and acidic residues" evidence="3">
    <location>
        <begin position="123"/>
        <end position="142"/>
    </location>
</feature>
<dbReference type="Proteomes" id="UP000030748">
    <property type="component" value="Unassembled WGS sequence"/>
</dbReference>
<gene>
    <name evidence="5" type="ORF">MIMGU_mgv11b010457mg</name>
</gene>
<dbReference type="PANTHER" id="PTHR43634">
    <property type="entry name" value="OW CONDUCTANCE MECHANOSENSITIVE CHANNEL"/>
    <property type="match status" value="1"/>
</dbReference>
<keyword evidence="4" id="KW-0812">Transmembrane</keyword>
<keyword evidence="4" id="KW-1133">Transmembrane helix</keyword>
<feature type="compositionally biased region" description="Low complexity" evidence="3">
    <location>
        <begin position="217"/>
        <end position="228"/>
    </location>
</feature>
<evidence type="ECO:0000313" key="5">
    <source>
        <dbReference type="EMBL" id="EYU39302.1"/>
    </source>
</evidence>
<sequence>MVSCFVKTSRFEEYMCVKVNMLFFSFSRIYLFAYLFCCHLWVEEKKKQEAILHDLLRVITHHRARLATPIRTIQKTYRDADVDTVPFPDSIFSWGAAAASSSNRALLIEPSYKIEDEEEEEQDKTKSHARPKSDESATESKAENNTAAASKSSGGEKTDEQNNGQVDIKSSKSPSKSASHNTNGKNSAISSLEENIVLGVALDGSKRSLPIDEESDNTIPTSNNNNIPEEVKEQGDNNIKRSNVSAS</sequence>
<dbReference type="STRING" id="4155.A0A022RG13"/>
<keyword evidence="6" id="KW-1185">Reference proteome</keyword>
<comment type="similarity">
    <text evidence="2">Belongs to the MscS (TC 1.A.23) family.</text>
</comment>
<evidence type="ECO:0000256" key="2">
    <source>
        <dbReference type="ARBA" id="ARBA00008017"/>
    </source>
</evidence>
<dbReference type="InterPro" id="IPR045042">
    <property type="entry name" value="YnaI-like"/>
</dbReference>
<evidence type="ECO:0000256" key="1">
    <source>
        <dbReference type="ARBA" id="ARBA00004141"/>
    </source>
</evidence>